<keyword evidence="1" id="KW-0472">Membrane</keyword>
<dbReference type="InterPro" id="IPR029071">
    <property type="entry name" value="Ubiquitin-like_domsf"/>
</dbReference>
<feature type="transmembrane region" description="Helical" evidence="1">
    <location>
        <begin position="21"/>
        <end position="42"/>
    </location>
</feature>
<dbReference type="SUPFAM" id="SSF54236">
    <property type="entry name" value="Ubiquitin-like"/>
    <property type="match status" value="1"/>
</dbReference>
<dbReference type="InterPro" id="IPR011701">
    <property type="entry name" value="MFS"/>
</dbReference>
<dbReference type="AlphaFoldDB" id="A0A1Q9F0F8"/>
<accession>A0A1Q9F0F8</accession>
<evidence type="ECO:0000256" key="1">
    <source>
        <dbReference type="SAM" id="Phobius"/>
    </source>
</evidence>
<reference evidence="2 3" key="1">
    <citation type="submission" date="2016-02" db="EMBL/GenBank/DDBJ databases">
        <title>Genome analysis of coral dinoflagellate symbionts highlights evolutionary adaptations to a symbiotic lifestyle.</title>
        <authorList>
            <person name="Aranda M."/>
            <person name="Li Y."/>
            <person name="Liew Y.J."/>
            <person name="Baumgarten S."/>
            <person name="Simakov O."/>
            <person name="Wilson M."/>
            <person name="Piel J."/>
            <person name="Ashoor H."/>
            <person name="Bougouffa S."/>
            <person name="Bajic V.B."/>
            <person name="Ryu T."/>
            <person name="Ravasi T."/>
            <person name="Bayer T."/>
            <person name="Micklem G."/>
            <person name="Kim H."/>
            <person name="Bhak J."/>
            <person name="Lajeunesse T.C."/>
            <person name="Voolstra C.R."/>
        </authorList>
    </citation>
    <scope>NUCLEOTIDE SEQUENCE [LARGE SCALE GENOMIC DNA]</scope>
    <source>
        <strain evidence="2 3">CCMP2467</strain>
    </source>
</reference>
<dbReference type="GO" id="GO:0022857">
    <property type="term" value="F:transmembrane transporter activity"/>
    <property type="evidence" value="ECO:0007669"/>
    <property type="project" value="InterPro"/>
</dbReference>
<evidence type="ECO:0008006" key="4">
    <source>
        <dbReference type="Google" id="ProtNLM"/>
    </source>
</evidence>
<feature type="transmembrane region" description="Helical" evidence="1">
    <location>
        <begin position="241"/>
        <end position="264"/>
    </location>
</feature>
<dbReference type="Pfam" id="PF07690">
    <property type="entry name" value="MFS_1"/>
    <property type="match status" value="1"/>
</dbReference>
<dbReference type="Proteomes" id="UP000186817">
    <property type="component" value="Unassembled WGS sequence"/>
</dbReference>
<feature type="transmembrane region" description="Helical" evidence="1">
    <location>
        <begin position="62"/>
        <end position="83"/>
    </location>
</feature>
<sequence length="504" mass="53770">MDVTASAPATASDAGRPVAVFSVYLLMVLLWATDAISVGSLFDVYVADVAQSTGYVHPNEFIGFLESVRGLTAFAAAFPLGYLSDRFDRFTVLRSCGFVFGLSGAVALVLLNIKHPPATFCIQYGEAASGSLDAVLADIVPAGPARTAAYARSRTLMTSARALGPFLQAVFLSLFGRELGGSALGRLLAGGYLGLVCFLVLLWPLHSSVSAGAGGGAVPLASSEIGDRQCEKVCGVPKYLLIPGLIAAFNITFMLGGGITLKFYPLFYHREYGLSDVEICWIMAGYWNFTAVGTKLVGLLTRCRRAVAVLSWGHTGSAHFALNTALTMDYALPKHRGRWAAVSSLNRATWAGSAAVGGVLVDQLGFRASFAVTGELVKTSEMNAAQPFDVININLLQPSGKSTALVVKEWDLIMDVMIQIKEAWPADEPQPGDDNMFDNRQVDLVHNGSHLMDTNLVCQRGINEGDTLLVLFSPLPAGPKRERGCIMLVAAPIYSPMLGLARHI</sequence>
<comment type="caution">
    <text evidence="2">The sequence shown here is derived from an EMBL/GenBank/DDBJ whole genome shotgun (WGS) entry which is preliminary data.</text>
</comment>
<proteinExistence type="predicted"/>
<protein>
    <recommendedName>
        <fullName evidence="4">Major facilitator superfamily (MFS) profile domain-containing protein</fullName>
    </recommendedName>
</protein>
<dbReference type="SUPFAM" id="SSF103473">
    <property type="entry name" value="MFS general substrate transporter"/>
    <property type="match status" value="1"/>
</dbReference>
<name>A0A1Q9F0F8_SYMMI</name>
<evidence type="ECO:0000313" key="3">
    <source>
        <dbReference type="Proteomes" id="UP000186817"/>
    </source>
</evidence>
<dbReference type="CDD" id="cd06174">
    <property type="entry name" value="MFS"/>
    <property type="match status" value="1"/>
</dbReference>
<dbReference type="EMBL" id="LSRX01000032">
    <property type="protein sequence ID" value="OLQ13160.1"/>
    <property type="molecule type" value="Genomic_DNA"/>
</dbReference>
<dbReference type="PANTHER" id="PTHR23525">
    <property type="entry name" value="TRANSPORTER, PUTATIVE-RELATED"/>
    <property type="match status" value="1"/>
</dbReference>
<gene>
    <name evidence="2" type="ORF">AK812_SmicGene2872</name>
</gene>
<dbReference type="OMA" id="IATHAII"/>
<feature type="transmembrane region" description="Helical" evidence="1">
    <location>
        <begin position="95"/>
        <end position="113"/>
    </location>
</feature>
<evidence type="ECO:0000313" key="2">
    <source>
        <dbReference type="EMBL" id="OLQ13160.1"/>
    </source>
</evidence>
<organism evidence="2 3">
    <name type="scientific">Symbiodinium microadriaticum</name>
    <name type="common">Dinoflagellate</name>
    <name type="synonym">Zooxanthella microadriatica</name>
    <dbReference type="NCBI Taxonomy" id="2951"/>
    <lineage>
        <taxon>Eukaryota</taxon>
        <taxon>Sar</taxon>
        <taxon>Alveolata</taxon>
        <taxon>Dinophyceae</taxon>
        <taxon>Suessiales</taxon>
        <taxon>Symbiodiniaceae</taxon>
        <taxon>Symbiodinium</taxon>
    </lineage>
</organism>
<keyword evidence="1" id="KW-1133">Transmembrane helix</keyword>
<feature type="transmembrane region" description="Helical" evidence="1">
    <location>
        <begin position="187"/>
        <end position="205"/>
    </location>
</feature>
<keyword evidence="1" id="KW-0812">Transmembrane</keyword>
<keyword evidence="3" id="KW-1185">Reference proteome</keyword>
<dbReference type="Gene3D" id="1.20.1250.20">
    <property type="entry name" value="MFS general substrate transporter like domains"/>
    <property type="match status" value="1"/>
</dbReference>
<dbReference type="OrthoDB" id="432657at2759"/>
<dbReference type="InterPro" id="IPR036259">
    <property type="entry name" value="MFS_trans_sf"/>
</dbReference>
<dbReference type="PANTHER" id="PTHR23525:SF1">
    <property type="entry name" value="NODULIN-LIKE DOMAIN-CONTAINING PROTEIN"/>
    <property type="match status" value="1"/>
</dbReference>